<reference evidence="1 2" key="1">
    <citation type="journal article" date="2010" name="Int. J. Syst. Evol. Microbiol.">
        <title>Bacillus horneckiae sp. nov., isolated from a spacecraft-assembly clean room.</title>
        <authorList>
            <person name="Vaishampayan P."/>
            <person name="Probst A."/>
            <person name="Krishnamurthi S."/>
            <person name="Ghosh S."/>
            <person name="Osman S."/>
            <person name="McDowall A."/>
            <person name="Ruckmani A."/>
            <person name="Mayilraj S."/>
            <person name="Venkateswaran K."/>
        </authorList>
    </citation>
    <scope>NUCLEOTIDE SEQUENCE [LARGE SCALE GENOMIC DNA]</scope>
    <source>
        <strain evidence="2">1PO1SC</strain>
    </source>
</reference>
<keyword evidence="2" id="KW-1185">Reference proteome</keyword>
<dbReference type="InterPro" id="IPR038735">
    <property type="entry name" value="MSMEG_1276-like_NTP-PPase_dom"/>
</dbReference>
<dbReference type="RefSeq" id="WP_066201920.1">
    <property type="nucleotide sequence ID" value="NZ_JAFDQP010000003.1"/>
</dbReference>
<evidence type="ECO:0000313" key="1">
    <source>
        <dbReference type="EMBL" id="PKG26301.1"/>
    </source>
</evidence>
<dbReference type="EMBL" id="PISD01000073">
    <property type="protein sequence ID" value="PKG26301.1"/>
    <property type="molecule type" value="Genomic_DNA"/>
</dbReference>
<sequence length="107" mass="12386">MTIYKKLVRDHIPNIIAGNGKSCEFNILEQDLFIVELKKKLKEEVAEYLAAMNDNDAVEELADILEVIHALAETHHKSYNEIEFVRQKKFDERGGFKNKYFLIKSSG</sequence>
<proteinExistence type="predicted"/>
<name>A0A2N0Z9W7_9BACI</name>
<comment type="caution">
    <text evidence="1">The sequence shown here is derived from an EMBL/GenBank/DDBJ whole genome shotgun (WGS) entry which is preliminary data.</text>
</comment>
<accession>A0A2N0Z9W7</accession>
<dbReference type="Proteomes" id="UP000233343">
    <property type="component" value="Unassembled WGS sequence"/>
</dbReference>
<keyword evidence="1" id="KW-0378">Hydrolase</keyword>
<dbReference type="AlphaFoldDB" id="A0A2N0Z9W7"/>
<organism evidence="1 2">
    <name type="scientific">Cytobacillus horneckiae</name>
    <dbReference type="NCBI Taxonomy" id="549687"/>
    <lineage>
        <taxon>Bacteria</taxon>
        <taxon>Bacillati</taxon>
        <taxon>Bacillota</taxon>
        <taxon>Bacilli</taxon>
        <taxon>Bacillales</taxon>
        <taxon>Bacillaceae</taxon>
        <taxon>Cytobacillus</taxon>
    </lineage>
</organism>
<dbReference type="CDD" id="cd11532">
    <property type="entry name" value="NTP-PPase_COG4997"/>
    <property type="match status" value="1"/>
</dbReference>
<evidence type="ECO:0000313" key="2">
    <source>
        <dbReference type="Proteomes" id="UP000233343"/>
    </source>
</evidence>
<dbReference type="GO" id="GO:0016787">
    <property type="term" value="F:hydrolase activity"/>
    <property type="evidence" value="ECO:0007669"/>
    <property type="project" value="UniProtKB-KW"/>
</dbReference>
<dbReference type="SUPFAM" id="SSF101386">
    <property type="entry name" value="all-alpha NTP pyrophosphatases"/>
    <property type="match status" value="1"/>
</dbReference>
<gene>
    <name evidence="1" type="ORF">CWS20_24780</name>
</gene>
<protein>
    <submittedName>
        <fullName evidence="1">Phosphoribosyl-ATP pyrophosphohydrolase</fullName>
    </submittedName>
</protein>